<protein>
    <submittedName>
        <fullName evidence="2">Uncharacterized protein</fullName>
    </submittedName>
</protein>
<comment type="caution">
    <text evidence="2">The sequence shown here is derived from an EMBL/GenBank/DDBJ whole genome shotgun (WGS) entry which is preliminary data.</text>
</comment>
<proteinExistence type="predicted"/>
<feature type="compositionally biased region" description="Acidic residues" evidence="1">
    <location>
        <begin position="188"/>
        <end position="197"/>
    </location>
</feature>
<dbReference type="EMBL" id="QZBM01000285">
    <property type="protein sequence ID" value="THZ17238.1"/>
    <property type="molecule type" value="Genomic_DNA"/>
</dbReference>
<dbReference type="AlphaFoldDB" id="A0A4S9SZT5"/>
<name>A0A4S9SZT5_AURPU</name>
<accession>A0A4S9SZT5</accession>
<sequence length="377" mass="42188">MRFNPFCLAISSHFHPISIIHLHPRQRIIPVLSANLLCTCHRRFINSATIMPPKLAAQKEHNVYLTTSVTFDNKKDDFGRLQVYQAFASLDEANEFCEAKADELAVMLGVECPDPTLENYGRDGAFRMELPLEHRNRDMIVETVIMPLMGGTISHNKTVSRKTAAKPTKAIKAKPQKRRTNVKKAQSSDEEEEDYVSSDEMKDEPPSPRTKPTKARKAIKAEDSDLDSTAARSENLDVVHRDSVVDSSAVTAADIAAAPSGSPDCLQYGSYFVVGHHEHWSEEQIKVIIKTFGGTLRDKMPVYNTDNTFSVVLGYKAPRVALRRIRQKEFQTYPPKVILARIGGPEGPTKITKEEVAKLCKQAPSKPKEETDSEEEL</sequence>
<gene>
    <name evidence="2" type="ORF">D6C91_06006</name>
</gene>
<evidence type="ECO:0000256" key="1">
    <source>
        <dbReference type="SAM" id="MobiDB-lite"/>
    </source>
</evidence>
<evidence type="ECO:0000313" key="3">
    <source>
        <dbReference type="Proteomes" id="UP000308005"/>
    </source>
</evidence>
<dbReference type="Proteomes" id="UP000308005">
    <property type="component" value="Unassembled WGS sequence"/>
</dbReference>
<feature type="compositionally biased region" description="Basic residues" evidence="1">
    <location>
        <begin position="158"/>
        <end position="182"/>
    </location>
</feature>
<feature type="region of interest" description="Disordered" evidence="1">
    <location>
        <begin position="155"/>
        <end position="232"/>
    </location>
</feature>
<reference evidence="2 3" key="1">
    <citation type="submission" date="2018-10" db="EMBL/GenBank/DDBJ databases">
        <title>Fifty Aureobasidium pullulans genomes reveal a recombining polyextremotolerant generalist.</title>
        <authorList>
            <person name="Gostincar C."/>
            <person name="Turk M."/>
            <person name="Zajc J."/>
            <person name="Gunde-Cimerman N."/>
        </authorList>
    </citation>
    <scope>NUCLEOTIDE SEQUENCE [LARGE SCALE GENOMIC DNA]</scope>
    <source>
        <strain evidence="2 3">EXF-3863</strain>
    </source>
</reference>
<organism evidence="2 3">
    <name type="scientific">Aureobasidium pullulans</name>
    <name type="common">Black yeast</name>
    <name type="synonym">Pullularia pullulans</name>
    <dbReference type="NCBI Taxonomy" id="5580"/>
    <lineage>
        <taxon>Eukaryota</taxon>
        <taxon>Fungi</taxon>
        <taxon>Dikarya</taxon>
        <taxon>Ascomycota</taxon>
        <taxon>Pezizomycotina</taxon>
        <taxon>Dothideomycetes</taxon>
        <taxon>Dothideomycetidae</taxon>
        <taxon>Dothideales</taxon>
        <taxon>Saccotheciaceae</taxon>
        <taxon>Aureobasidium</taxon>
    </lineage>
</organism>
<evidence type="ECO:0000313" key="2">
    <source>
        <dbReference type="EMBL" id="THZ17238.1"/>
    </source>
</evidence>